<keyword evidence="3" id="KW-1185">Reference proteome</keyword>
<protein>
    <submittedName>
        <fullName evidence="2">Uncharacterized protein</fullName>
    </submittedName>
</protein>
<evidence type="ECO:0000313" key="3">
    <source>
        <dbReference type="Proteomes" id="UP001151760"/>
    </source>
</evidence>
<dbReference type="EMBL" id="BQNB010010077">
    <property type="protein sequence ID" value="GJS72401.1"/>
    <property type="molecule type" value="Genomic_DNA"/>
</dbReference>
<feature type="compositionally biased region" description="Polar residues" evidence="1">
    <location>
        <begin position="291"/>
        <end position="316"/>
    </location>
</feature>
<accession>A0ABQ4Y467</accession>
<organism evidence="2 3">
    <name type="scientific">Tanacetum coccineum</name>
    <dbReference type="NCBI Taxonomy" id="301880"/>
    <lineage>
        <taxon>Eukaryota</taxon>
        <taxon>Viridiplantae</taxon>
        <taxon>Streptophyta</taxon>
        <taxon>Embryophyta</taxon>
        <taxon>Tracheophyta</taxon>
        <taxon>Spermatophyta</taxon>
        <taxon>Magnoliopsida</taxon>
        <taxon>eudicotyledons</taxon>
        <taxon>Gunneridae</taxon>
        <taxon>Pentapetalae</taxon>
        <taxon>asterids</taxon>
        <taxon>campanulids</taxon>
        <taxon>Asterales</taxon>
        <taxon>Asteraceae</taxon>
        <taxon>Asteroideae</taxon>
        <taxon>Anthemideae</taxon>
        <taxon>Anthemidinae</taxon>
        <taxon>Tanacetum</taxon>
    </lineage>
</organism>
<reference evidence="2" key="1">
    <citation type="journal article" date="2022" name="Int. J. Mol. Sci.">
        <title>Draft Genome of Tanacetum Coccineum: Genomic Comparison of Closely Related Tanacetum-Family Plants.</title>
        <authorList>
            <person name="Yamashiro T."/>
            <person name="Shiraishi A."/>
            <person name="Nakayama K."/>
            <person name="Satake H."/>
        </authorList>
    </citation>
    <scope>NUCLEOTIDE SEQUENCE</scope>
</reference>
<sequence length="1005" mass="115499">MAALESCPKHNMVVYLEKTEQNTQFHEIVDFLTRSSIYYSLNVSHTVSTSLIEQFWNTATSKIVNNVSYIKAKVDGKAVSISEASIRRDLLFNDEDGIGCTNSKIYENLQLMRYEGDLTILTFQKALFSPQWKYLIHTLIHCLSSKSTSWDQFPTNIAYVMICLATDRKFNFSKMIFKGMIRNLDAKKKFLMYPTFVQVFLNNHLSNLPVSLDNFPIPVLTKKVFTNMTKKGLHFSGHVTPLFPNMLTPTVVDEGEGSEQPTEPQPTPSPTQHSIGDQHPMTESSSRHDTTQVPRVNIEGTSGSQGDQVQIPTDSPSLGGPTFDRAEGGLNLDELFVLCTNLSNRILALETFKDAQAAEILKLKARIKKLEKKSKPGRKKAKPGPTLDDSTFDDLDVDLAYGMDYMETEEAVNEGRQSNETEELNLDADTKVIAEDKGSGEKGGSIVDTVRPEVDTARPDVDTARQEVGTADPTTPPTTTTIFDDEEMTLEDTMVKMKDDKAKGVAFKDTEELVRPAKSVLTLKPLLTIDPKDKGKSVIEEPEPAKKMTKSDFYAAQVARDEEVARKLEVEWQAEVERERQRQEQASMDYIANLYDEVQARIYADHELAVRWTHEEQEKYTVDERAKLLAEFFERRKKRLAEERAAAIRNKPPTRTQLRSLMMTYLKHTGRFKHSQLNKRTFEEIQALYIKEQERATNFMPIRSEEDERQIQKMNKKVASVHEEKLLDEPDSTKIEDINKKAKGESTNKEEEQLKAFLNIVHDDEREVNYEVLDKRVFRADGSSRYIKTFIEMVSRFDRLDFIELHSLVMQRFVTTTPEGIDLVLWGDLRIMFEENANDDLWKNQEEWILRSWNFYENCRVHILVLEDGTEFYMLAERRVLTAYVEIMMGAFDKGIRVRTSYNNFNIWIGYDYCDLGQYSYDDVGQDLQFELVPEGRKLIQKLRDDQKCMKKFQPSSRSKATKDIISIGSFVEVLVFNHYVLVRKILGKLSKLHDEVAQNKTNIQ</sequence>
<evidence type="ECO:0000313" key="2">
    <source>
        <dbReference type="EMBL" id="GJS72401.1"/>
    </source>
</evidence>
<dbReference type="Proteomes" id="UP001151760">
    <property type="component" value="Unassembled WGS sequence"/>
</dbReference>
<reference evidence="2" key="2">
    <citation type="submission" date="2022-01" db="EMBL/GenBank/DDBJ databases">
        <authorList>
            <person name="Yamashiro T."/>
            <person name="Shiraishi A."/>
            <person name="Satake H."/>
            <person name="Nakayama K."/>
        </authorList>
    </citation>
    <scope>NUCLEOTIDE SEQUENCE</scope>
</reference>
<proteinExistence type="predicted"/>
<evidence type="ECO:0000256" key="1">
    <source>
        <dbReference type="SAM" id="MobiDB-lite"/>
    </source>
</evidence>
<name>A0ABQ4Y467_9ASTR</name>
<feature type="region of interest" description="Disordered" evidence="1">
    <location>
        <begin position="372"/>
        <end position="393"/>
    </location>
</feature>
<feature type="region of interest" description="Disordered" evidence="1">
    <location>
        <begin position="246"/>
        <end position="325"/>
    </location>
</feature>
<comment type="caution">
    <text evidence="2">The sequence shown here is derived from an EMBL/GenBank/DDBJ whole genome shotgun (WGS) entry which is preliminary data.</text>
</comment>
<feature type="compositionally biased region" description="Basic residues" evidence="1">
    <location>
        <begin position="372"/>
        <end position="382"/>
    </location>
</feature>
<gene>
    <name evidence="2" type="ORF">Tco_0705242</name>
</gene>